<dbReference type="PANTHER" id="PTHR23090">
    <property type="entry name" value="NH 3 /GLUTAMINE-DEPENDENT NAD + SYNTHETASE"/>
    <property type="match status" value="1"/>
</dbReference>
<dbReference type="InterPro" id="IPR014729">
    <property type="entry name" value="Rossmann-like_a/b/a_fold"/>
</dbReference>
<dbReference type="Proteomes" id="UP000198943">
    <property type="component" value="Unassembled WGS sequence"/>
</dbReference>
<dbReference type="Gene3D" id="3.40.50.620">
    <property type="entry name" value="HUPs"/>
    <property type="match status" value="1"/>
</dbReference>
<evidence type="ECO:0000256" key="1">
    <source>
        <dbReference type="ARBA" id="ARBA00005188"/>
    </source>
</evidence>
<protein>
    <recommendedName>
        <fullName evidence="7">Glutamine-dependent NAD(+) synthetase</fullName>
        <ecNumber evidence="7">6.3.5.1</ecNumber>
    </recommendedName>
    <alternativeName>
        <fullName evidence="7">NAD(+) synthase [glutamine-hydrolyzing]</fullName>
    </alternativeName>
</protein>
<dbReference type="SUPFAM" id="SSF56317">
    <property type="entry name" value="Carbon-nitrogen hydrolase"/>
    <property type="match status" value="1"/>
</dbReference>
<evidence type="ECO:0000256" key="6">
    <source>
        <dbReference type="ARBA" id="ARBA00023027"/>
    </source>
</evidence>
<dbReference type="SUPFAM" id="SSF52402">
    <property type="entry name" value="Adenine nucleotide alpha hydrolases-like"/>
    <property type="match status" value="1"/>
</dbReference>
<keyword evidence="6 7" id="KW-0520">NAD</keyword>
<dbReference type="PROSITE" id="PS50263">
    <property type="entry name" value="CN_HYDROLASE"/>
    <property type="match status" value="1"/>
</dbReference>
<keyword evidence="11" id="KW-1185">Reference proteome</keyword>
<dbReference type="Pfam" id="PF00795">
    <property type="entry name" value="CN_hydrolase"/>
    <property type="match status" value="1"/>
</dbReference>
<dbReference type="EMBL" id="FMYW01000012">
    <property type="protein sequence ID" value="SDC62872.1"/>
    <property type="molecule type" value="Genomic_DNA"/>
</dbReference>
<dbReference type="GO" id="GO:0009435">
    <property type="term" value="P:NAD+ biosynthetic process"/>
    <property type="evidence" value="ECO:0007669"/>
    <property type="project" value="UniProtKB-UniRule"/>
</dbReference>
<accession>A0A1G6N4V4</accession>
<evidence type="ECO:0000256" key="4">
    <source>
        <dbReference type="ARBA" id="ARBA00022741"/>
    </source>
</evidence>
<dbReference type="GO" id="GO:0003952">
    <property type="term" value="F:NAD+ synthase (glutamine-hydrolyzing) activity"/>
    <property type="evidence" value="ECO:0007669"/>
    <property type="project" value="UniProtKB-UniRule"/>
</dbReference>
<gene>
    <name evidence="10" type="ORF">SAMN04487864_11214</name>
</gene>
<dbReference type="InterPro" id="IPR003010">
    <property type="entry name" value="C-N_Hydrolase"/>
</dbReference>
<keyword evidence="5 7" id="KW-0067">ATP-binding</keyword>
<evidence type="ECO:0000256" key="5">
    <source>
        <dbReference type="ARBA" id="ARBA00022840"/>
    </source>
</evidence>
<comment type="similarity">
    <text evidence="8">Belongs to the NAD synthetase family.</text>
</comment>
<evidence type="ECO:0000313" key="10">
    <source>
        <dbReference type="EMBL" id="SDC62872.1"/>
    </source>
</evidence>
<evidence type="ECO:0000256" key="7">
    <source>
        <dbReference type="PIRNR" id="PIRNR006630"/>
    </source>
</evidence>
<comment type="similarity">
    <text evidence="2 7">In the C-terminal section; belongs to the NAD synthetase family.</text>
</comment>
<dbReference type="CDD" id="cd00553">
    <property type="entry name" value="NAD_synthase"/>
    <property type="match status" value="1"/>
</dbReference>
<dbReference type="InterPro" id="IPR036526">
    <property type="entry name" value="C-N_Hydrolase_sf"/>
</dbReference>
<dbReference type="GO" id="GO:0005524">
    <property type="term" value="F:ATP binding"/>
    <property type="evidence" value="ECO:0007669"/>
    <property type="project" value="UniProtKB-UniRule"/>
</dbReference>
<evidence type="ECO:0000256" key="2">
    <source>
        <dbReference type="ARBA" id="ARBA00007145"/>
    </source>
</evidence>
<dbReference type="PANTHER" id="PTHR23090:SF9">
    <property type="entry name" value="GLUTAMINE-DEPENDENT NAD(+) SYNTHETASE"/>
    <property type="match status" value="1"/>
</dbReference>
<dbReference type="UniPathway" id="UPA00253">
    <property type="reaction ID" value="UER00334"/>
</dbReference>
<proteinExistence type="inferred from homology"/>
<keyword evidence="3 7" id="KW-0436">Ligase</keyword>
<dbReference type="InterPro" id="IPR014445">
    <property type="entry name" value="Gln-dep_NAD_synthase"/>
</dbReference>
<dbReference type="Pfam" id="PF02540">
    <property type="entry name" value="NAD_synthase"/>
    <property type="match status" value="1"/>
</dbReference>
<dbReference type="CDD" id="cd07570">
    <property type="entry name" value="GAT_Gln-NAD-synth"/>
    <property type="match status" value="1"/>
</dbReference>
<evidence type="ECO:0000259" key="9">
    <source>
        <dbReference type="PROSITE" id="PS50263"/>
    </source>
</evidence>
<reference evidence="11" key="1">
    <citation type="submission" date="2016-10" db="EMBL/GenBank/DDBJ databases">
        <authorList>
            <person name="Varghese N."/>
            <person name="Submissions S."/>
        </authorList>
    </citation>
    <scope>NUCLEOTIDE SEQUENCE [LARGE SCALE GENOMIC DNA]</scope>
    <source>
        <strain evidence="11">DSM 11005</strain>
    </source>
</reference>
<comment type="pathway">
    <text evidence="1 7">Cofactor biosynthesis; NAD(+) biosynthesis; NAD(+) from deamido-NAD(+) (L-Gln route): step 1/1.</text>
</comment>
<dbReference type="OrthoDB" id="9803818at2"/>
<evidence type="ECO:0000256" key="3">
    <source>
        <dbReference type="ARBA" id="ARBA00022598"/>
    </source>
</evidence>
<name>A0A1G6N4V4_9FIRM</name>
<dbReference type="EC" id="6.3.5.1" evidence="7"/>
<feature type="domain" description="CN hydrolase" evidence="9">
    <location>
        <begin position="3"/>
        <end position="280"/>
    </location>
</feature>
<evidence type="ECO:0000313" key="11">
    <source>
        <dbReference type="Proteomes" id="UP000198943"/>
    </source>
</evidence>
<organism evidence="10 11">
    <name type="scientific">Succiniclasticum ruminis</name>
    <dbReference type="NCBI Taxonomy" id="40841"/>
    <lineage>
        <taxon>Bacteria</taxon>
        <taxon>Bacillati</taxon>
        <taxon>Bacillota</taxon>
        <taxon>Negativicutes</taxon>
        <taxon>Acidaminococcales</taxon>
        <taxon>Acidaminococcaceae</taxon>
        <taxon>Succiniclasticum</taxon>
    </lineage>
</organism>
<dbReference type="AlphaFoldDB" id="A0A1G6N4V4"/>
<sequence length="638" mass="71180">MALKIACGQMEIIAGRPDLNTKKMLQLIGLAKNDNVDILLFPELAVPGSMIGDLWEQTDFLKDCETYGQEIIEAAQDIIVIFGNVATDWKRKNKDGLVRKYNAAFTAQNGKLISAAPGFDFVAKTVLPACHQCDAPRYFSGQERLLKDKRASLKNGWGSVTVTVQGKEYKLGLLLGEDGLTDNGTANVPAMLKKSGAEMICNLSSSPFILGKNSQRHLRFSKQAKELQLPVVYCNHTGIQNTGKNIYTFDGQSCVYGPDGMVKAAAPMFEEKLLTFSWDKEHDKIRAYAAQDELITTEDDDAEILYKTIRYGTSRFLKQTGIKRMVLGASGGIDSAVTAALFTDILGPHQVLLVNMPSRYNSELTKNLAQNLAENLGCCYTITPINESVSHTVEQLYTPIHNYTTNRDFKVELTGLMYENIQARDRGSRILAGFSAAFKGGISCNANKAEITVGYGTFYGDLIGLFCPLGDLWKHQVYALGKYLNESVFKRNVIPEQIFTIRPSAELSQEQTVGNGGDPLVYEYHDYLLRAFVEKWDTSSPAEILKHYIHHDLEAFLGCRAGILSQIFYTHAAFCKDLERWYGLFTGLAVAKRIQAPPILSLSKRAFGTDYREAQLTTYYSLEYKSLKEKLLVQERLF</sequence>
<keyword evidence="4 7" id="KW-0547">Nucleotide-binding</keyword>
<dbReference type="InterPro" id="IPR022310">
    <property type="entry name" value="NAD/GMP_synthase"/>
</dbReference>
<dbReference type="InterPro" id="IPR003694">
    <property type="entry name" value="NAD_synthase"/>
</dbReference>
<dbReference type="RefSeq" id="WP_093730823.1">
    <property type="nucleotide sequence ID" value="NZ_FMYW01000012.1"/>
</dbReference>
<evidence type="ECO:0000256" key="8">
    <source>
        <dbReference type="RuleBase" id="RU003811"/>
    </source>
</evidence>
<dbReference type="Gene3D" id="3.60.110.10">
    <property type="entry name" value="Carbon-nitrogen hydrolase"/>
    <property type="match status" value="1"/>
</dbReference>
<dbReference type="GO" id="GO:0004359">
    <property type="term" value="F:glutaminase activity"/>
    <property type="evidence" value="ECO:0007669"/>
    <property type="project" value="InterPro"/>
</dbReference>
<dbReference type="NCBIfam" id="TIGR00552">
    <property type="entry name" value="nadE"/>
    <property type="match status" value="1"/>
</dbReference>
<dbReference type="PIRSF" id="PIRSF006630">
    <property type="entry name" value="NADS_GAT"/>
    <property type="match status" value="1"/>
</dbReference>
<dbReference type="GO" id="GO:0005737">
    <property type="term" value="C:cytoplasm"/>
    <property type="evidence" value="ECO:0007669"/>
    <property type="project" value="InterPro"/>
</dbReference>
<comment type="catalytic activity">
    <reaction evidence="7">
        <text>deamido-NAD(+) + L-glutamine + ATP + H2O = L-glutamate + AMP + diphosphate + NAD(+) + H(+)</text>
        <dbReference type="Rhea" id="RHEA:24384"/>
        <dbReference type="ChEBI" id="CHEBI:15377"/>
        <dbReference type="ChEBI" id="CHEBI:15378"/>
        <dbReference type="ChEBI" id="CHEBI:29985"/>
        <dbReference type="ChEBI" id="CHEBI:30616"/>
        <dbReference type="ChEBI" id="CHEBI:33019"/>
        <dbReference type="ChEBI" id="CHEBI:57540"/>
        <dbReference type="ChEBI" id="CHEBI:58359"/>
        <dbReference type="ChEBI" id="CHEBI:58437"/>
        <dbReference type="ChEBI" id="CHEBI:456215"/>
        <dbReference type="EC" id="6.3.5.1"/>
    </reaction>
</comment>